<accession>A0A183UDW6</accession>
<gene>
    <name evidence="1" type="ORF">TCNE_LOCUS6686</name>
</gene>
<reference evidence="3" key="1">
    <citation type="submission" date="2016-06" db="UniProtKB">
        <authorList>
            <consortium name="WormBaseParasite"/>
        </authorList>
    </citation>
    <scope>IDENTIFICATION</scope>
</reference>
<dbReference type="Proteomes" id="UP000050794">
    <property type="component" value="Unassembled WGS sequence"/>
</dbReference>
<dbReference type="PANTHER" id="PTHR20929">
    <property type="entry name" value="LUNG ADENOMA SUSCEPTIBILITY 1-RELATED"/>
    <property type="match status" value="1"/>
</dbReference>
<reference evidence="1 2" key="2">
    <citation type="submission" date="2018-11" db="EMBL/GenBank/DDBJ databases">
        <authorList>
            <consortium name="Pathogen Informatics"/>
        </authorList>
    </citation>
    <scope>NUCLEOTIDE SEQUENCE [LARGE SCALE GENOMIC DNA]</scope>
</reference>
<dbReference type="GO" id="GO:0048487">
    <property type="term" value="F:beta-tubulin binding"/>
    <property type="evidence" value="ECO:0007669"/>
    <property type="project" value="TreeGrafter"/>
</dbReference>
<dbReference type="GO" id="GO:0005930">
    <property type="term" value="C:axoneme"/>
    <property type="evidence" value="ECO:0007669"/>
    <property type="project" value="TreeGrafter"/>
</dbReference>
<evidence type="ECO:0000313" key="3">
    <source>
        <dbReference type="WBParaSite" id="TCNE_0000668601-mRNA-1"/>
    </source>
</evidence>
<dbReference type="GO" id="GO:0008017">
    <property type="term" value="F:microtubule binding"/>
    <property type="evidence" value="ECO:0007669"/>
    <property type="project" value="TreeGrafter"/>
</dbReference>
<dbReference type="EMBL" id="UYWY01019536">
    <property type="protein sequence ID" value="VDM38007.1"/>
    <property type="molecule type" value="Genomic_DNA"/>
</dbReference>
<dbReference type="WBParaSite" id="TCNE_0000668601-mRNA-1">
    <property type="protein sequence ID" value="TCNE_0000668601-mRNA-1"/>
    <property type="gene ID" value="TCNE_0000668601"/>
</dbReference>
<keyword evidence="2" id="KW-1185">Reference proteome</keyword>
<protein>
    <submittedName>
        <fullName evidence="3">Protein CASC1</fullName>
    </submittedName>
</protein>
<sequence length="533" mass="60255">MSLFASLQPLLRSRILTTIEKPHKLQHLNDEFWQSRAVCFYWDRYVSGDYMSELTDVVRANTLLSWTKDSWSALDAVDVQKWLSDVVKVYSALEETKKLMLNAWVQIAIKCLLRSEKLQDVLYHAENISFFYYQQSPQRSAKMMFFSGLQIEIAPSLQNICITAEEQVDLSQVKDVLCKYSPGSVFEGPPTKQKDVSSAANVESLTLGDVILAKKTTKKFGAKRNAVAKHQKAIAANTVEPVQRVRQEKLSSKKKKSLRCQSKSLPKMIKTVTVCRSLLYCVPHDLEASEMFPNKNEKKEEKPVASLLSEVATLWQPPVENSGLEEKSSLDEQLALNIGLKVPVEEVFVGTTEPAVAFFDDQSGTWIKDVHTTHAQYDINTSIVNIQISKFGKIALFQRTDFHLPYRKWSLDTSSSNVSLTISTNFAELTFLFHQLTISVDIGSNTEFSKLKLINRKQFSLPEMARRLLGYGIFIFPSEKVLHKQFGNQIKNEELEEYVCRYVCTNGISCCSNKLNASVPQDTVVIGVGETSV</sequence>
<dbReference type="PANTHER" id="PTHR20929:SF11">
    <property type="entry name" value="DYNEIN AXONEMAL INTERMEDIATE CHAIN 7"/>
    <property type="match status" value="1"/>
</dbReference>
<evidence type="ECO:0000313" key="2">
    <source>
        <dbReference type="Proteomes" id="UP000050794"/>
    </source>
</evidence>
<dbReference type="InterPro" id="IPR023247">
    <property type="entry name" value="IC97/Dnai7-like"/>
</dbReference>
<proteinExistence type="predicted"/>
<organism evidence="2 3">
    <name type="scientific">Toxocara canis</name>
    <name type="common">Canine roundworm</name>
    <dbReference type="NCBI Taxonomy" id="6265"/>
    <lineage>
        <taxon>Eukaryota</taxon>
        <taxon>Metazoa</taxon>
        <taxon>Ecdysozoa</taxon>
        <taxon>Nematoda</taxon>
        <taxon>Chromadorea</taxon>
        <taxon>Rhabditida</taxon>
        <taxon>Spirurina</taxon>
        <taxon>Ascaridomorpha</taxon>
        <taxon>Ascaridoidea</taxon>
        <taxon>Toxocaridae</taxon>
        <taxon>Toxocara</taxon>
    </lineage>
</organism>
<name>A0A183UDW6_TOXCA</name>
<dbReference type="AlphaFoldDB" id="A0A183UDW6"/>
<evidence type="ECO:0000313" key="1">
    <source>
        <dbReference type="EMBL" id="VDM38007.1"/>
    </source>
</evidence>